<name>U9UD10_RHIID</name>
<feature type="transmembrane region" description="Helical" evidence="1">
    <location>
        <begin position="77"/>
        <end position="96"/>
    </location>
</feature>
<sequence length="210" mass="24353">MVELDNNYARMCRFDQTTNNTWITLVLSLLNSIFGAMFLYYLVKIKVLAYNSALAFNMICLITESYPHVIWAELGNYLPHGICGSLGIFTPLSIVYSTPSVDSNSEDSLTLNRKFLDIMGIIVIIHPYIIFIPFVLLSGYYSDINDLENAMLYFKAHYICWTVCAILYIALLSYLYYRLIYVINYQIKNIKHYDANNPDLNSWKRAKRNV</sequence>
<accession>U9UD10</accession>
<dbReference type="HOGENOM" id="CLU_1312799_0_0_1"/>
<dbReference type="VEuPathDB" id="FungiDB:RhiirFUN_005810"/>
<feature type="non-terminal residue" evidence="2">
    <location>
        <position position="210"/>
    </location>
</feature>
<proteinExistence type="predicted"/>
<feature type="transmembrane region" description="Helical" evidence="1">
    <location>
        <begin position="20"/>
        <end position="42"/>
    </location>
</feature>
<evidence type="ECO:0000313" key="2">
    <source>
        <dbReference type="EMBL" id="ESA18280.1"/>
    </source>
</evidence>
<keyword evidence="1" id="KW-0472">Membrane</keyword>
<gene>
    <name evidence="2" type="ORF">GLOINDRAFT_20870</name>
</gene>
<reference evidence="2" key="1">
    <citation type="submission" date="2013-07" db="EMBL/GenBank/DDBJ databases">
        <title>The genome of an arbuscular mycorrhizal fungus provides insights into the evolution of the oldest plant symbiosis.</title>
        <authorList>
            <consortium name="DOE Joint Genome Institute"/>
            <person name="Tisserant E."/>
            <person name="Malbreil M."/>
            <person name="Kuo A."/>
            <person name="Kohler A."/>
            <person name="Symeonidi A."/>
            <person name="Balestrini R."/>
            <person name="Charron P."/>
            <person name="Duensing N."/>
            <person name="Frei-dit-Frey N."/>
            <person name="Gianinazzi-Pearson V."/>
            <person name="Gilbert B."/>
            <person name="Handa Y."/>
            <person name="Hijri M."/>
            <person name="Kaul R."/>
            <person name="Kawaguchi M."/>
            <person name="Krajinski F."/>
            <person name="Lammers P."/>
            <person name="Lapierre D."/>
            <person name="Masclaux F.G."/>
            <person name="Murat C."/>
            <person name="Morin E."/>
            <person name="Ndikumana S."/>
            <person name="Pagni M."/>
            <person name="Petitpierre D."/>
            <person name="Requena N."/>
            <person name="Rosikiewicz P."/>
            <person name="Riley R."/>
            <person name="Saito K."/>
            <person name="San Clemente H."/>
            <person name="Shapiro H."/>
            <person name="van Tuinen D."/>
            <person name="Becard G."/>
            <person name="Bonfante P."/>
            <person name="Paszkowski U."/>
            <person name="Shachar-Hill Y."/>
            <person name="Young J.P."/>
            <person name="Sanders I.R."/>
            <person name="Henrissat B."/>
            <person name="Rensing S.A."/>
            <person name="Grigoriev I.V."/>
            <person name="Corradi N."/>
            <person name="Roux C."/>
            <person name="Martin F."/>
        </authorList>
    </citation>
    <scope>NUCLEOTIDE SEQUENCE</scope>
    <source>
        <strain evidence="2">DAOM 197198</strain>
    </source>
</reference>
<organism evidence="2">
    <name type="scientific">Rhizophagus irregularis (strain DAOM 181602 / DAOM 197198 / MUCL 43194)</name>
    <name type="common">Arbuscular mycorrhizal fungus</name>
    <name type="synonym">Glomus intraradices</name>
    <dbReference type="NCBI Taxonomy" id="747089"/>
    <lineage>
        <taxon>Eukaryota</taxon>
        <taxon>Fungi</taxon>
        <taxon>Fungi incertae sedis</taxon>
        <taxon>Mucoromycota</taxon>
        <taxon>Glomeromycotina</taxon>
        <taxon>Glomeromycetes</taxon>
        <taxon>Glomerales</taxon>
        <taxon>Glomeraceae</taxon>
        <taxon>Rhizophagus</taxon>
    </lineage>
</organism>
<dbReference type="AlphaFoldDB" id="U9UD10"/>
<protein>
    <submittedName>
        <fullName evidence="2">Uncharacterized protein</fullName>
    </submittedName>
</protein>
<feature type="transmembrane region" description="Helical" evidence="1">
    <location>
        <begin position="156"/>
        <end position="177"/>
    </location>
</feature>
<feature type="transmembrane region" description="Helical" evidence="1">
    <location>
        <begin position="116"/>
        <end position="136"/>
    </location>
</feature>
<evidence type="ECO:0000256" key="1">
    <source>
        <dbReference type="SAM" id="Phobius"/>
    </source>
</evidence>
<dbReference type="EMBL" id="KI279357">
    <property type="protein sequence ID" value="ESA18280.1"/>
    <property type="molecule type" value="Genomic_DNA"/>
</dbReference>
<keyword evidence="1" id="KW-1133">Transmembrane helix</keyword>
<keyword evidence="1" id="KW-0812">Transmembrane</keyword>